<dbReference type="STRING" id="5888.A0DH71"/>
<evidence type="ECO:0000256" key="1">
    <source>
        <dbReference type="PROSITE-ProRule" id="PRU00047"/>
    </source>
</evidence>
<dbReference type="SUPFAM" id="SSF48371">
    <property type="entry name" value="ARM repeat"/>
    <property type="match status" value="1"/>
</dbReference>
<dbReference type="GeneID" id="5035570"/>
<dbReference type="Gene3D" id="4.10.60.10">
    <property type="entry name" value="Zinc finger, CCHC-type"/>
    <property type="match status" value="2"/>
</dbReference>
<dbReference type="InterPro" id="IPR036875">
    <property type="entry name" value="Znf_CCHC_sf"/>
</dbReference>
<gene>
    <name evidence="4" type="ORF">GSPATT00016774001</name>
</gene>
<dbReference type="InterPro" id="IPR001878">
    <property type="entry name" value="Znf_CCHC"/>
</dbReference>
<evidence type="ECO:0000313" key="4">
    <source>
        <dbReference type="EMBL" id="CAK82388.1"/>
    </source>
</evidence>
<dbReference type="Pfam" id="PF00098">
    <property type="entry name" value="zf-CCHC"/>
    <property type="match status" value="1"/>
</dbReference>
<dbReference type="eggNOG" id="KOG4400">
    <property type="taxonomic scope" value="Eukaryota"/>
</dbReference>
<keyword evidence="1" id="KW-0479">Metal-binding</keyword>
<dbReference type="Proteomes" id="UP000000600">
    <property type="component" value="Unassembled WGS sequence"/>
</dbReference>
<name>A0DH71_PARTE</name>
<keyword evidence="1" id="KW-0863">Zinc-finger</keyword>
<accession>A0DH71</accession>
<dbReference type="GO" id="GO:0003729">
    <property type="term" value="F:mRNA binding"/>
    <property type="evidence" value="ECO:0000318"/>
    <property type="project" value="GO_Central"/>
</dbReference>
<sequence length="786" mass="92520">MNGLFNQFDLSNFLPTAYVVEAAPLCSIIDNAVRSERVGDQDPRIYSVYNQSKDRITQQTNLVDKIARFVKDDEEKEEDPDPDQSAQVQTRYFNLDSIDVLSKGVCRRCKKPGHFEKWCVEDIAESKVTCRFCLGDHYYLKCPNSLCFKCNQAGHMAKDCDVEGFKCHRCNKKGHKSKDCNDKQRLKDLLCINCQERGHLNCFSKGYKKYDLLYCEGKEQREREKMNRVDHSQKNKHNHQHHHQHNHDHRHHENQYRQKHQKNEYSQNMPHKTKKTIQKHYQQDSPSQYSIWSEESPNAKRMEIRKNRKSFKNNLIDYNIMFNNPQEYVAQKKDAFRSEIRRMDRERIFNQKRILIRQENEMREKDDLELTNLIPQIQQSQLNQNIQELKQLHLFAFNCVSNYNSNQITQNQEFLITNNYLQHSLPSLMMKEVQCDVIRTLANSCNHPSFLQQQPQNLIQSLEISYLLLLSLTDNQDISDILIYLGNIANKWPEICQYLVKCFDRLLELSASADSNLYRNICFCMHNICYIMDNHNLSIKDRITCLQILEKGVNRTDCDMLQNEILHPLTVLYAQNEEIDKYLISSKIVQYVFSALKGEFEGTTLQVLKQFSLTDSISFSNFLIEQNILDVAFEYINNRKKQIRKLSFLMVINLAYNDRQISNKIVQHKIINRVINGLIASALQEKQNCIQVIQNLQKTGDNAVFQTLIELGTIEIIGNLIDEVDTVVLKIFVDTLCRFLNYAKEVQSNKIIEDIKKIKPKLELIYNENKDPKFQDLFQLFLQLLQ</sequence>
<feature type="domain" description="CCHC-type" evidence="3">
    <location>
        <begin position="166"/>
        <end position="180"/>
    </location>
</feature>
<dbReference type="GO" id="GO:0003727">
    <property type="term" value="F:single-stranded RNA binding"/>
    <property type="evidence" value="ECO:0000318"/>
    <property type="project" value="GO_Central"/>
</dbReference>
<evidence type="ECO:0000313" key="5">
    <source>
        <dbReference type="Proteomes" id="UP000000600"/>
    </source>
</evidence>
<dbReference type="GO" id="GO:0008270">
    <property type="term" value="F:zinc ion binding"/>
    <property type="evidence" value="ECO:0007669"/>
    <property type="project" value="UniProtKB-KW"/>
</dbReference>
<dbReference type="InterPro" id="IPR011989">
    <property type="entry name" value="ARM-like"/>
</dbReference>
<dbReference type="HOGENOM" id="CLU_356979_0_0_1"/>
<dbReference type="RefSeq" id="XP_001449785.1">
    <property type="nucleotide sequence ID" value="XM_001449748.1"/>
</dbReference>
<dbReference type="InterPro" id="IPR016024">
    <property type="entry name" value="ARM-type_fold"/>
</dbReference>
<feature type="domain" description="CCHC-type" evidence="3">
    <location>
        <begin position="147"/>
        <end position="160"/>
    </location>
</feature>
<evidence type="ECO:0000259" key="3">
    <source>
        <dbReference type="PROSITE" id="PS50158"/>
    </source>
</evidence>
<keyword evidence="1" id="KW-0862">Zinc</keyword>
<feature type="region of interest" description="Disordered" evidence="2">
    <location>
        <begin position="224"/>
        <end position="262"/>
    </location>
</feature>
<dbReference type="AlphaFoldDB" id="A0DH71"/>
<dbReference type="InParanoid" id="A0DH71"/>
<dbReference type="SUPFAM" id="SSF57756">
    <property type="entry name" value="Retrovirus zinc finger-like domains"/>
    <property type="match status" value="1"/>
</dbReference>
<organism evidence="4 5">
    <name type="scientific">Paramecium tetraurelia</name>
    <dbReference type="NCBI Taxonomy" id="5888"/>
    <lineage>
        <taxon>Eukaryota</taxon>
        <taxon>Sar</taxon>
        <taxon>Alveolata</taxon>
        <taxon>Ciliophora</taxon>
        <taxon>Intramacronucleata</taxon>
        <taxon>Oligohymenophorea</taxon>
        <taxon>Peniculida</taxon>
        <taxon>Parameciidae</taxon>
        <taxon>Paramecium</taxon>
    </lineage>
</organism>
<dbReference type="SMART" id="SM00343">
    <property type="entry name" value="ZnF_C2HC"/>
    <property type="match status" value="4"/>
</dbReference>
<reference evidence="4 5" key="1">
    <citation type="journal article" date="2006" name="Nature">
        <title>Global trends of whole-genome duplications revealed by the ciliate Paramecium tetraurelia.</title>
        <authorList>
            <consortium name="Genoscope"/>
            <person name="Aury J.-M."/>
            <person name="Jaillon O."/>
            <person name="Duret L."/>
            <person name="Noel B."/>
            <person name="Jubin C."/>
            <person name="Porcel B.M."/>
            <person name="Segurens B."/>
            <person name="Daubin V."/>
            <person name="Anthouard V."/>
            <person name="Aiach N."/>
            <person name="Arnaiz O."/>
            <person name="Billaut A."/>
            <person name="Beisson J."/>
            <person name="Blanc I."/>
            <person name="Bouhouche K."/>
            <person name="Camara F."/>
            <person name="Duharcourt S."/>
            <person name="Guigo R."/>
            <person name="Gogendeau D."/>
            <person name="Katinka M."/>
            <person name="Keller A.-M."/>
            <person name="Kissmehl R."/>
            <person name="Klotz C."/>
            <person name="Koll F."/>
            <person name="Le Moue A."/>
            <person name="Lepere C."/>
            <person name="Malinsky S."/>
            <person name="Nowacki M."/>
            <person name="Nowak J.K."/>
            <person name="Plattner H."/>
            <person name="Poulain J."/>
            <person name="Ruiz F."/>
            <person name="Serrano V."/>
            <person name="Zagulski M."/>
            <person name="Dessen P."/>
            <person name="Betermier M."/>
            <person name="Weissenbach J."/>
            <person name="Scarpelli C."/>
            <person name="Schachter V."/>
            <person name="Sperling L."/>
            <person name="Meyer E."/>
            <person name="Cohen J."/>
            <person name="Wincker P."/>
        </authorList>
    </citation>
    <scope>NUCLEOTIDE SEQUENCE [LARGE SCALE GENOMIC DNA]</scope>
    <source>
        <strain evidence="4 5">Stock d4-2</strain>
    </source>
</reference>
<proteinExistence type="predicted"/>
<dbReference type="GO" id="GO:2000767">
    <property type="term" value="P:positive regulation of cytoplasmic translation"/>
    <property type="evidence" value="ECO:0000318"/>
    <property type="project" value="GO_Central"/>
</dbReference>
<keyword evidence="5" id="KW-1185">Reference proteome</keyword>
<dbReference type="Gene3D" id="1.25.10.10">
    <property type="entry name" value="Leucine-rich Repeat Variant"/>
    <property type="match status" value="2"/>
</dbReference>
<dbReference type="KEGG" id="ptm:GSPATT00016774001"/>
<feature type="compositionally biased region" description="Basic and acidic residues" evidence="2">
    <location>
        <begin position="224"/>
        <end position="233"/>
    </location>
</feature>
<dbReference type="GO" id="GO:0005737">
    <property type="term" value="C:cytoplasm"/>
    <property type="evidence" value="ECO:0000318"/>
    <property type="project" value="GO_Central"/>
</dbReference>
<dbReference type="GO" id="GO:0045182">
    <property type="term" value="F:translation regulator activity"/>
    <property type="evidence" value="ECO:0000318"/>
    <property type="project" value="GO_Central"/>
</dbReference>
<evidence type="ECO:0000256" key="2">
    <source>
        <dbReference type="SAM" id="MobiDB-lite"/>
    </source>
</evidence>
<dbReference type="EMBL" id="CT868430">
    <property type="protein sequence ID" value="CAK82388.1"/>
    <property type="molecule type" value="Genomic_DNA"/>
</dbReference>
<feature type="compositionally biased region" description="Basic residues" evidence="2">
    <location>
        <begin position="234"/>
        <end position="250"/>
    </location>
</feature>
<protein>
    <recommendedName>
        <fullName evidence="3">CCHC-type domain-containing protein</fullName>
    </recommendedName>
</protein>
<dbReference type="PROSITE" id="PS50158">
    <property type="entry name" value="ZF_CCHC"/>
    <property type="match status" value="2"/>
</dbReference>
<dbReference type="OrthoDB" id="313546at2759"/>